<dbReference type="AlphaFoldDB" id="A0A2G9HJP1"/>
<feature type="region of interest" description="Disordered" evidence="1">
    <location>
        <begin position="20"/>
        <end position="41"/>
    </location>
</feature>
<accession>A0A2G9HJP1</accession>
<keyword evidence="3" id="KW-1185">Reference proteome</keyword>
<evidence type="ECO:0000256" key="1">
    <source>
        <dbReference type="SAM" id="MobiDB-lite"/>
    </source>
</evidence>
<gene>
    <name evidence="2" type="ORF">CDL12_09606</name>
</gene>
<dbReference type="Proteomes" id="UP000231279">
    <property type="component" value="Unassembled WGS sequence"/>
</dbReference>
<dbReference type="EMBL" id="NKXS01001614">
    <property type="protein sequence ID" value="PIN17725.1"/>
    <property type="molecule type" value="Genomic_DNA"/>
</dbReference>
<protein>
    <submittedName>
        <fullName evidence="2">Uncharacterized protein</fullName>
    </submittedName>
</protein>
<reference evidence="3" key="1">
    <citation type="journal article" date="2018" name="Gigascience">
        <title>Genome assembly of the Pink Ipe (Handroanthus impetiginosus, Bignoniaceae), a highly valued, ecologically keystone Neotropical timber forest tree.</title>
        <authorList>
            <person name="Silva-Junior O.B."/>
            <person name="Grattapaglia D."/>
            <person name="Novaes E."/>
            <person name="Collevatti R.G."/>
        </authorList>
    </citation>
    <scope>NUCLEOTIDE SEQUENCE [LARGE SCALE GENOMIC DNA]</scope>
    <source>
        <strain evidence="3">cv. UFG-1</strain>
    </source>
</reference>
<proteinExistence type="predicted"/>
<sequence length="91" mass="10452">MRKAKRVRFVSTETDGIQVHASLRGHEATQSPRSGAPKTSEFAYFRKVKNGTVHRNPRSLHEKNEQLKSSKVNYLIRGNILDFLFEYTSCV</sequence>
<evidence type="ECO:0000313" key="2">
    <source>
        <dbReference type="EMBL" id="PIN17725.1"/>
    </source>
</evidence>
<evidence type="ECO:0000313" key="3">
    <source>
        <dbReference type="Proteomes" id="UP000231279"/>
    </source>
</evidence>
<dbReference type="OrthoDB" id="1938423at2759"/>
<comment type="caution">
    <text evidence="2">The sequence shown here is derived from an EMBL/GenBank/DDBJ whole genome shotgun (WGS) entry which is preliminary data.</text>
</comment>
<name>A0A2G9HJP1_9LAMI</name>
<organism evidence="2 3">
    <name type="scientific">Handroanthus impetiginosus</name>
    <dbReference type="NCBI Taxonomy" id="429701"/>
    <lineage>
        <taxon>Eukaryota</taxon>
        <taxon>Viridiplantae</taxon>
        <taxon>Streptophyta</taxon>
        <taxon>Embryophyta</taxon>
        <taxon>Tracheophyta</taxon>
        <taxon>Spermatophyta</taxon>
        <taxon>Magnoliopsida</taxon>
        <taxon>eudicotyledons</taxon>
        <taxon>Gunneridae</taxon>
        <taxon>Pentapetalae</taxon>
        <taxon>asterids</taxon>
        <taxon>lamiids</taxon>
        <taxon>Lamiales</taxon>
        <taxon>Bignoniaceae</taxon>
        <taxon>Crescentiina</taxon>
        <taxon>Tabebuia alliance</taxon>
        <taxon>Handroanthus</taxon>
    </lineage>
</organism>